<protein>
    <submittedName>
        <fullName evidence="3">Amidohydrolase</fullName>
    </submittedName>
</protein>
<evidence type="ECO:0000313" key="4">
    <source>
        <dbReference type="Proteomes" id="UP000623678"/>
    </source>
</evidence>
<dbReference type="RefSeq" id="WP_262395143.1">
    <property type="nucleotide sequence ID" value="NZ_JACRTD010000004.1"/>
</dbReference>
<dbReference type="Proteomes" id="UP000623678">
    <property type="component" value="Unassembled WGS sequence"/>
</dbReference>
<dbReference type="InterPro" id="IPR032466">
    <property type="entry name" value="Metal_Hydrolase"/>
</dbReference>
<dbReference type="GO" id="GO:0016831">
    <property type="term" value="F:carboxy-lyase activity"/>
    <property type="evidence" value="ECO:0007669"/>
    <property type="project" value="InterPro"/>
</dbReference>
<gene>
    <name evidence="3" type="ORF">H8705_07170</name>
</gene>
<evidence type="ECO:0000256" key="1">
    <source>
        <dbReference type="ARBA" id="ARBA00023239"/>
    </source>
</evidence>
<evidence type="ECO:0000313" key="3">
    <source>
        <dbReference type="EMBL" id="MBC8585361.1"/>
    </source>
</evidence>
<dbReference type="CDD" id="cd01292">
    <property type="entry name" value="metallo-dependent_hydrolases"/>
    <property type="match status" value="1"/>
</dbReference>
<proteinExistence type="predicted"/>
<evidence type="ECO:0000259" key="2">
    <source>
        <dbReference type="Pfam" id="PF04909"/>
    </source>
</evidence>
<name>A0A926IHK1_9FIRM</name>
<dbReference type="EMBL" id="JACRTD010000004">
    <property type="protein sequence ID" value="MBC8585361.1"/>
    <property type="molecule type" value="Genomic_DNA"/>
</dbReference>
<reference evidence="3" key="1">
    <citation type="submission" date="2020-08" db="EMBL/GenBank/DDBJ databases">
        <title>Genome public.</title>
        <authorList>
            <person name="Liu C."/>
            <person name="Sun Q."/>
        </authorList>
    </citation>
    <scope>NUCLEOTIDE SEQUENCE</scope>
    <source>
        <strain evidence="3">NSJ-64</strain>
    </source>
</reference>
<dbReference type="InterPro" id="IPR032465">
    <property type="entry name" value="ACMSD"/>
</dbReference>
<organism evidence="3 4">
    <name type="scientific">Youxingia wuxianensis</name>
    <dbReference type="NCBI Taxonomy" id="2763678"/>
    <lineage>
        <taxon>Bacteria</taxon>
        <taxon>Bacillati</taxon>
        <taxon>Bacillota</taxon>
        <taxon>Clostridia</taxon>
        <taxon>Eubacteriales</taxon>
        <taxon>Oscillospiraceae</taxon>
        <taxon>Youxingia</taxon>
    </lineage>
</organism>
<dbReference type="AlphaFoldDB" id="A0A926IHK1"/>
<feature type="domain" description="Amidohydrolase-related" evidence="2">
    <location>
        <begin position="61"/>
        <end position="277"/>
    </location>
</feature>
<keyword evidence="4" id="KW-1185">Reference proteome</keyword>
<dbReference type="Gene3D" id="3.20.20.140">
    <property type="entry name" value="Metal-dependent hydrolases"/>
    <property type="match status" value="1"/>
</dbReference>
<comment type="caution">
    <text evidence="3">The sequence shown here is derived from an EMBL/GenBank/DDBJ whole genome shotgun (WGS) entry which is preliminary data.</text>
</comment>
<dbReference type="InterPro" id="IPR006680">
    <property type="entry name" value="Amidohydro-rel"/>
</dbReference>
<accession>A0A926IHK1</accession>
<sequence>MIVDLHTHLVNYKTDFTEPFYSDLARCGISSKEWDYTQQEYLEGTAAADRVVVFGLRGKKTGWQADNENVARFVREHPEKYLFFTSIDPLEEDFMEKLRYDYEQLHCKGVKLGPVYQGLHPLDPKYYEIYAYCEKHGLPILTHMATTFSSGVPLEWARPVYMDTVACDFPGLKIVMAHLGHPWEGECIAAIRHQPNLYADLSALYYRPWQFYNSMRLLQEYGAGNKVLFGSDFPATTTAGSLAGVRGVNQIIKGTGLPEVSMDMVEGILNRNPLEILEIV</sequence>
<dbReference type="SUPFAM" id="SSF51556">
    <property type="entry name" value="Metallo-dependent hydrolases"/>
    <property type="match status" value="1"/>
</dbReference>
<dbReference type="GO" id="GO:0016787">
    <property type="term" value="F:hydrolase activity"/>
    <property type="evidence" value="ECO:0007669"/>
    <property type="project" value="InterPro"/>
</dbReference>
<keyword evidence="1" id="KW-0456">Lyase</keyword>
<dbReference type="PANTHER" id="PTHR21240">
    <property type="entry name" value="2-AMINO-3-CARBOXYLMUCONATE-6-SEMIALDEHYDE DECARBOXYLASE"/>
    <property type="match status" value="1"/>
</dbReference>
<dbReference type="Pfam" id="PF04909">
    <property type="entry name" value="Amidohydro_2"/>
    <property type="match status" value="1"/>
</dbReference>
<dbReference type="PANTHER" id="PTHR21240:SF19">
    <property type="entry name" value="CATALYTIC_ HYDROLASE"/>
    <property type="match status" value="1"/>
</dbReference>